<dbReference type="PROSITE" id="PS00021">
    <property type="entry name" value="KRINGLE_1"/>
    <property type="match status" value="1"/>
</dbReference>
<evidence type="ECO:0000313" key="6">
    <source>
        <dbReference type="EMBL" id="CDJ61213.1"/>
    </source>
</evidence>
<keyword evidence="1" id="KW-0420">Kringle</keyword>
<dbReference type="SMART" id="SM00130">
    <property type="entry name" value="KR"/>
    <property type="match status" value="1"/>
</dbReference>
<evidence type="ECO:0000256" key="2">
    <source>
        <dbReference type="ARBA" id="ARBA00023157"/>
    </source>
</evidence>
<feature type="compositionally biased region" description="Acidic residues" evidence="3">
    <location>
        <begin position="2208"/>
        <end position="2255"/>
    </location>
</feature>
<reference evidence="6" key="1">
    <citation type="submission" date="2013-10" db="EMBL/GenBank/DDBJ databases">
        <title>Genomic analysis of the causative agents of coccidiosis in chickens.</title>
        <authorList>
            <person name="Reid A.J."/>
            <person name="Blake D."/>
            <person name="Billington K."/>
            <person name="Browne H."/>
            <person name="Dunn M."/>
            <person name="Hung S."/>
            <person name="Kawahara F."/>
            <person name="Miranda-Saavedra D."/>
            <person name="Mourier T."/>
            <person name="Nagra H."/>
            <person name="Otto T.D."/>
            <person name="Rawlings N."/>
            <person name="Sanchez A."/>
            <person name="Sanders M."/>
            <person name="Subramaniam C."/>
            <person name="Tay Y."/>
            <person name="Dear P."/>
            <person name="Doerig C."/>
            <person name="Gruber A."/>
            <person name="Parkinson J."/>
            <person name="Shirley M."/>
            <person name="Wan K.L."/>
            <person name="Berriman M."/>
            <person name="Tomley F."/>
            <person name="Pain A."/>
        </authorList>
    </citation>
    <scope>NUCLEOTIDE SEQUENCE [LARGE SCALE GENOMIC DNA]</scope>
    <source>
        <strain evidence="6">Weybridge</strain>
    </source>
</reference>
<dbReference type="SUPFAM" id="SSF57440">
    <property type="entry name" value="Kringle-like"/>
    <property type="match status" value="1"/>
</dbReference>
<dbReference type="InterPro" id="IPR009030">
    <property type="entry name" value="Growth_fac_rcpt_cys_sf"/>
</dbReference>
<feature type="transmembrane region" description="Helical" evidence="4">
    <location>
        <begin position="1642"/>
        <end position="1664"/>
    </location>
</feature>
<dbReference type="RefSeq" id="XP_013337863.1">
    <property type="nucleotide sequence ID" value="XM_013482409.1"/>
</dbReference>
<proteinExistence type="predicted"/>
<dbReference type="SUPFAM" id="SSF57184">
    <property type="entry name" value="Growth factor receptor domain"/>
    <property type="match status" value="2"/>
</dbReference>
<dbReference type="InterPro" id="IPR018056">
    <property type="entry name" value="Kringle_CS"/>
</dbReference>
<dbReference type="InterPro" id="IPR000001">
    <property type="entry name" value="Kringle"/>
</dbReference>
<dbReference type="Pfam" id="PF24634">
    <property type="entry name" value="DUF7631"/>
    <property type="match status" value="1"/>
</dbReference>
<protein>
    <submittedName>
        <fullName evidence="6">Kringle domain-containing protein, putative</fullName>
    </submittedName>
</protein>
<accession>U6MDT1</accession>
<reference evidence="6" key="2">
    <citation type="submission" date="2013-10" db="EMBL/GenBank/DDBJ databases">
        <authorList>
            <person name="Aslett M."/>
        </authorList>
    </citation>
    <scope>NUCLEOTIDE SEQUENCE [LARGE SCALE GENOMIC DNA]</scope>
    <source>
        <strain evidence="6">Weybridge</strain>
    </source>
</reference>
<evidence type="ECO:0000256" key="4">
    <source>
        <dbReference type="SAM" id="Phobius"/>
    </source>
</evidence>
<evidence type="ECO:0000313" key="7">
    <source>
        <dbReference type="Proteomes" id="UP000030763"/>
    </source>
</evidence>
<dbReference type="GeneID" id="25337873"/>
<keyword evidence="4" id="KW-1133">Transmembrane helix</keyword>
<dbReference type="Proteomes" id="UP000030763">
    <property type="component" value="Unassembled WGS sequence"/>
</dbReference>
<dbReference type="SMART" id="SM00181">
    <property type="entry name" value="EGF"/>
    <property type="match status" value="6"/>
</dbReference>
<dbReference type="OrthoDB" id="272018at2759"/>
<feature type="transmembrane region" description="Helical" evidence="4">
    <location>
        <begin position="1897"/>
        <end position="1916"/>
    </location>
</feature>
<feature type="region of interest" description="Disordered" evidence="3">
    <location>
        <begin position="2423"/>
        <end position="2490"/>
    </location>
</feature>
<dbReference type="Pfam" id="PF00051">
    <property type="entry name" value="Kringle"/>
    <property type="match status" value="1"/>
</dbReference>
<feature type="transmembrane region" description="Helical" evidence="4">
    <location>
        <begin position="1839"/>
        <end position="1858"/>
    </location>
</feature>
<dbReference type="PROSITE" id="PS50070">
    <property type="entry name" value="KRINGLE_2"/>
    <property type="match status" value="1"/>
</dbReference>
<dbReference type="Pfam" id="PF24633">
    <property type="entry name" value="DUF7630"/>
    <property type="match status" value="1"/>
</dbReference>
<dbReference type="EMBL" id="HG722029">
    <property type="protein sequence ID" value="CDJ61213.1"/>
    <property type="molecule type" value="Genomic_DNA"/>
</dbReference>
<dbReference type="VEuPathDB" id="ToxoDB:EMWEY_00038870"/>
<gene>
    <name evidence="6" type="ORF">EMWEY_00038870</name>
</gene>
<name>U6MDT1_EIMMA</name>
<dbReference type="OMA" id="MAYMNVA"/>
<keyword evidence="4" id="KW-0812">Transmembrane</keyword>
<dbReference type="PANTHER" id="PTHR11319">
    <property type="entry name" value="G PROTEIN-COUPLED RECEPTOR-RELATED"/>
    <property type="match status" value="1"/>
</dbReference>
<feature type="transmembrane region" description="Helical" evidence="4">
    <location>
        <begin position="1745"/>
        <end position="1771"/>
    </location>
</feature>
<sequence>MSVFSCLGPCGEQVACLSPLAIVIRSGNLPVLAQHIEQQKSPGCGCEEGTVGANYAGCQSKTRLGKKCQNWNSQTPHKHETLTDENHNYCRSAGQGDSIWCFTTDPDVRSDFCDPLGPKTQLVQPGDTIDLVLEGFFSEAYYDLAFFMPSILGDGARPCGPGLETRDIHLKKSSNGTINKALPRLSAGGLSALIWQDVQVESSAHGSYRPKKELETFDVQTGTPASVSLTGFGYTIGDTVSITRSSYNCDFSAVAFAESMGSLLLRGAEAYRQLAFALELGTATAAKLTPTSIYISKNVTSLPLPAFTIYQTGVYYACWSPSGSNVSLPAAKINVTGVELRRHFYALYVSNSSKVEDRPFSIFIKARGPVPKPLDSEIYLTKPANTPCGGTIVGRPKEVVEQPVAEDSETKFFIAEQMTVGRLGDGENTSEGTLEVCLELEQKAYSLGVAHLSRALVYPLDLFQRGSHGSPGIPHSTFSLTVEKFSALGLHWIGAETETDCFFEQDLHAFFSQGDFPKALSFWVEETGVSVWYSSIANPTPKALAWFSAPDVSAVAVHADSSRVLFFLLKKEFKVLEVYDMTKPRHLSELSPLATTSGTTLLFEPTGLALLQEKSECRVVVADRRRKQILLFDSGLQLLEAQSTWPNMSGPLEGPRSVFCIPTPDRSSSNLFDCYLADQETGRLILLQYDTTTNTSSFVSEVSSNENGSHKLVEPKLVVVYAYNGYTLLYVAEEGKTEPMLLTKPYGHSEMRLYQRLDSVSAGETDMKWMCLLQTGDASGGLSGVWLMTFHNSYDGPMVHLVPLDTTATTPDFKYTPREWYALGEEHRLEPSIVGASSNAGLASFALNPAAASFAFMERNVSIEETSGTITLRLIDIQEEPITVEVIGSGVVNSVNTSFTFRVGCKDGHYYSNGMCIKCQTGSFNSLALVKESPTSYFHACRKCADKRSTVAEGSTSNEQCLCEKGYHLDKETEECVPCAEGSYKDTVADTGCTGGGCPPHSVSHVVGAVSSEERYCSCLPGYYAVYTDDEMQCLEVEEGYFSLGGYGAQRISCPPFTSTNAENGLSVDLTHCLCKPGYAPASAESLADPTTPASLLKRWLLLNPFYASLQDTQVCMLCGRRHYKGRVSAEACIECPLNSFSSEDGPTDKSSCNMCLAGYYHTSNEDLPCGECQAHHFCVGSEPAVESLAPLAGDKIPCSDYTETIEPNSKNTDPFSCMCMAGYEYAGIDNSTHKVTCRPVPLGSYKESIGNLEAIKCPPGSNTLSTASKSLSDCVCSAGYYLDQDSRVCQPCPVGAYCLGGIDATTNLHSSFVLCPPNTTTKGEMSSSLKDCMCDKGYYRAGSGTTMETVTCNKCRVNSYKDWIGNDNCKQCSENSGMNVTGSTSSAQCLCSPGYYYNSELRECLACKQAYKYCPGGETDCSEDDKECVNGKKPIQPVDCPKHTRITEGFDTPATLDDCKCDRGYAFKYIDVERNVKVCEPCSEGSYKTTVQDINCNGLCGVSSTSLEGAQAQAQCFCEEGTYYAAGVCHACPDGAVCLGGLVDAAVERLLRDPSYVEITVEDHVKPYPQAGYYLNKQREVLTAPSDWQFLKCPIADACLEFGVCASTMGNYLCSECKFGYTNGFQKDEFCTACPSQIPNALLFVGYQLALLLFNVGMAYMNVAAGFNRRSIHSIVIKIASNFLTCMSVLTVVDFNQISLPTWVTSLTRNVSETIIQKEASSTRFTAVECLLREGFSLSFSDSFFYSMLLNALLPIMLPVIATFILYFFLHRFQHYYRNSIKKKLLLLGETERYGLTSLTVQLRERYEEDRAFMMFRYVPIPGDSQWRRWQKFVEDMIPIYVTVLFFLYTATTRHMLSLLDCSVIDYGSAYGSKSFLRAAMSIECRVEPSSDYFKFFALGIVGIAVWSVGIPLVSSSNNGSRLWPACVVAVVFNIYHLNCQPFDKRNYSTLDNLENHSMSIWTLTICIMLAIAGSNFDANVNVALAIVVVVALLLFGLEVLVNLMFAYFDNVRANRSFFKVPVIGYLFRAFARWSEKRKSWEPLVVYDVENDIIRLIAAKRHRTLKISTKQSTTRINSKERQYFLKVMAETLGFAVVHMKLDVIPGTFLEFVLRLGFAFHKVEEETQESNKSLQAIARGDISMLADWSLQQKQKLSRRGDAIKDEPAKAEPLEGFFKRIEKKLIIDQKKIKRRRLKDIEGGYSASDLEMEEKEEEEDDDEEEEEKEKGEEGEDAGEQDDENQTNDQEDISDEDQNTQLLNKRRNAASPNVERLMSELGREEQRESAYIFDNEVMECGLPLSELYLALLKLQLEDAATISHQYESFRARKAAYLAKVAEKLKRRNRKLRLIRYALQAAAKGAADSDIEALGFTAEAFSQIQEKVETLIKQQRHLKETLNRLKSDPDSYQGEDLHLEWVDVEGAGDDDALGEKQDDSEKGSEKTPASEDSENHSELPRSSSNHSESSEDEKDVTSNKPIYIIGADAEAWAE</sequence>
<feature type="domain" description="Kringle" evidence="5">
    <location>
        <begin position="52"/>
        <end position="114"/>
    </location>
</feature>
<dbReference type="Gene3D" id="2.40.20.10">
    <property type="entry name" value="Plasminogen Kringle 4"/>
    <property type="match status" value="1"/>
</dbReference>
<dbReference type="CDD" id="cd00108">
    <property type="entry name" value="KR"/>
    <property type="match status" value="1"/>
</dbReference>
<feature type="compositionally biased region" description="Basic and acidic residues" evidence="3">
    <location>
        <begin position="2429"/>
        <end position="2455"/>
    </location>
</feature>
<dbReference type="InterPro" id="IPR011641">
    <property type="entry name" value="Tyr-kin_ephrin_A/B_rcpt-like"/>
</dbReference>
<dbReference type="InterPro" id="IPR038178">
    <property type="entry name" value="Kringle_sf"/>
</dbReference>
<dbReference type="Gene3D" id="2.10.50.10">
    <property type="entry name" value="Tumor Necrosis Factor Receptor, subunit A, domain 2"/>
    <property type="match status" value="6"/>
</dbReference>
<dbReference type="InterPro" id="IPR056048">
    <property type="entry name" value="CRMPA/B-like_DUF7631"/>
</dbReference>
<feature type="transmembrane region" description="Helical" evidence="4">
    <location>
        <begin position="1985"/>
        <end position="2010"/>
    </location>
</feature>
<dbReference type="InterPro" id="IPR000742">
    <property type="entry name" value="EGF"/>
</dbReference>
<dbReference type="InterPro" id="IPR013806">
    <property type="entry name" value="Kringle-like"/>
</dbReference>
<feature type="transmembrane region" description="Helical" evidence="4">
    <location>
        <begin position="1960"/>
        <end position="1978"/>
    </location>
</feature>
<keyword evidence="2" id="KW-1015">Disulfide bond</keyword>
<feature type="transmembrane region" description="Helical" evidence="4">
    <location>
        <begin position="1923"/>
        <end position="1940"/>
    </location>
</feature>
<evidence type="ECO:0000259" key="5">
    <source>
        <dbReference type="PROSITE" id="PS50070"/>
    </source>
</evidence>
<organism evidence="6 7">
    <name type="scientific">Eimeria maxima</name>
    <name type="common">Coccidian parasite</name>
    <dbReference type="NCBI Taxonomy" id="5804"/>
    <lineage>
        <taxon>Eukaryota</taxon>
        <taxon>Sar</taxon>
        <taxon>Alveolata</taxon>
        <taxon>Apicomplexa</taxon>
        <taxon>Conoidasida</taxon>
        <taxon>Coccidia</taxon>
        <taxon>Eucoccidiorida</taxon>
        <taxon>Eimeriorina</taxon>
        <taxon>Eimeriidae</taxon>
        <taxon>Eimeria</taxon>
    </lineage>
</organism>
<dbReference type="Pfam" id="PF07699">
    <property type="entry name" value="Ephrin_rec_like"/>
    <property type="match status" value="2"/>
</dbReference>
<feature type="region of interest" description="Disordered" evidence="3">
    <location>
        <begin position="2202"/>
        <end position="2278"/>
    </location>
</feature>
<evidence type="ECO:0000256" key="3">
    <source>
        <dbReference type="SAM" id="MobiDB-lite"/>
    </source>
</evidence>
<dbReference type="SMART" id="SM01411">
    <property type="entry name" value="Ephrin_rec_like"/>
    <property type="match status" value="9"/>
</dbReference>
<dbReference type="InterPro" id="IPR056047">
    <property type="entry name" value="CRMPA-like_DUF7630"/>
</dbReference>
<keyword evidence="7" id="KW-1185">Reference proteome</keyword>
<keyword evidence="4" id="KW-0472">Membrane</keyword>
<feature type="transmembrane region" description="Helical" evidence="4">
    <location>
        <begin position="1676"/>
        <end position="1694"/>
    </location>
</feature>
<dbReference type="PANTHER" id="PTHR11319:SF35">
    <property type="entry name" value="OUTER MEMBRANE PROTEIN PMPC-RELATED"/>
    <property type="match status" value="1"/>
</dbReference>
<evidence type="ECO:0000256" key="1">
    <source>
        <dbReference type="ARBA" id="ARBA00022572"/>
    </source>
</evidence>